<dbReference type="InterPro" id="IPR013818">
    <property type="entry name" value="Lipase"/>
</dbReference>
<organism evidence="9 10">
    <name type="scientific">Engystomops pustulosus</name>
    <name type="common">Tungara frog</name>
    <name type="synonym">Physalaemus pustulosus</name>
    <dbReference type="NCBI Taxonomy" id="76066"/>
    <lineage>
        <taxon>Eukaryota</taxon>
        <taxon>Metazoa</taxon>
        <taxon>Chordata</taxon>
        <taxon>Craniata</taxon>
        <taxon>Vertebrata</taxon>
        <taxon>Euteleostomi</taxon>
        <taxon>Amphibia</taxon>
        <taxon>Batrachia</taxon>
        <taxon>Anura</taxon>
        <taxon>Neobatrachia</taxon>
        <taxon>Hyloidea</taxon>
        <taxon>Leptodactylidae</taxon>
        <taxon>Leiuperinae</taxon>
        <taxon>Engystomops</taxon>
    </lineage>
</organism>
<dbReference type="Pfam" id="PF00151">
    <property type="entry name" value="Lipase"/>
    <property type="match status" value="2"/>
</dbReference>
<accession>A0AAV6ZPL9</accession>
<evidence type="ECO:0000313" key="10">
    <source>
        <dbReference type="Proteomes" id="UP000824782"/>
    </source>
</evidence>
<keyword evidence="6" id="KW-0443">Lipid metabolism</keyword>
<dbReference type="SUPFAM" id="SSF53474">
    <property type="entry name" value="alpha/beta-Hydrolases"/>
    <property type="match status" value="1"/>
</dbReference>
<protein>
    <recommendedName>
        <fullName evidence="8">Lipase domain-containing protein</fullName>
    </recommendedName>
</protein>
<evidence type="ECO:0000256" key="4">
    <source>
        <dbReference type="ARBA" id="ARBA00022801"/>
    </source>
</evidence>
<proteinExistence type="inferred from homology"/>
<dbReference type="AlphaFoldDB" id="A0AAV6ZPL9"/>
<feature type="domain" description="Lipase" evidence="8">
    <location>
        <begin position="180"/>
        <end position="257"/>
    </location>
</feature>
<dbReference type="GO" id="GO:0005615">
    <property type="term" value="C:extracellular space"/>
    <property type="evidence" value="ECO:0007669"/>
    <property type="project" value="TreeGrafter"/>
</dbReference>
<dbReference type="InterPro" id="IPR029058">
    <property type="entry name" value="AB_hydrolase_fold"/>
</dbReference>
<evidence type="ECO:0000259" key="8">
    <source>
        <dbReference type="Pfam" id="PF00151"/>
    </source>
</evidence>
<comment type="subcellular location">
    <subcellularLocation>
        <location evidence="1">Secreted</location>
    </subcellularLocation>
</comment>
<dbReference type="EMBL" id="WNYA01000208">
    <property type="protein sequence ID" value="KAG8549260.1"/>
    <property type="molecule type" value="Genomic_DNA"/>
</dbReference>
<feature type="domain" description="Lipase" evidence="8">
    <location>
        <begin position="1"/>
        <end position="157"/>
    </location>
</feature>
<gene>
    <name evidence="9" type="ORF">GDO81_021829</name>
</gene>
<keyword evidence="3" id="KW-0964">Secreted</keyword>
<dbReference type="GO" id="GO:0004465">
    <property type="term" value="F:lipoprotein lipase activity"/>
    <property type="evidence" value="ECO:0007669"/>
    <property type="project" value="TreeGrafter"/>
</dbReference>
<evidence type="ECO:0000256" key="3">
    <source>
        <dbReference type="ARBA" id="ARBA00022525"/>
    </source>
</evidence>
<evidence type="ECO:0000313" key="9">
    <source>
        <dbReference type="EMBL" id="KAG8549260.1"/>
    </source>
</evidence>
<comment type="similarity">
    <text evidence="2 7">Belongs to the AB hydrolase superfamily. Lipase family.</text>
</comment>
<dbReference type="Proteomes" id="UP000824782">
    <property type="component" value="Unassembled WGS sequence"/>
</dbReference>
<evidence type="ECO:0000256" key="2">
    <source>
        <dbReference type="ARBA" id="ARBA00010701"/>
    </source>
</evidence>
<evidence type="ECO:0000256" key="7">
    <source>
        <dbReference type="RuleBase" id="RU004262"/>
    </source>
</evidence>
<dbReference type="Gene3D" id="3.40.50.1820">
    <property type="entry name" value="alpha/beta hydrolase"/>
    <property type="match status" value="1"/>
</dbReference>
<dbReference type="GO" id="GO:0016042">
    <property type="term" value="P:lipid catabolic process"/>
    <property type="evidence" value="ECO:0007669"/>
    <property type="project" value="UniProtKB-KW"/>
</dbReference>
<comment type="caution">
    <text evidence="9">The sequence shown here is derived from an EMBL/GenBank/DDBJ whole genome shotgun (WGS) entry which is preliminary data.</text>
</comment>
<keyword evidence="4" id="KW-0378">Hydrolase</keyword>
<dbReference type="PANTHER" id="PTHR11610">
    <property type="entry name" value="LIPASE"/>
    <property type="match status" value="1"/>
</dbReference>
<name>A0AAV6ZPL9_ENGPU</name>
<evidence type="ECO:0000256" key="1">
    <source>
        <dbReference type="ARBA" id="ARBA00004613"/>
    </source>
</evidence>
<keyword evidence="5" id="KW-0442">Lipid degradation</keyword>
<sequence length="270" mass="30243">MCQEFFKEEEVNCVAVDWGVASFNVYIQAVNIVRTVARKIADVLQILEENHYYSSGNVHLIGHSLGAQIVGFVGKFQKNIYRITGLDTAAPYFEGAGDDVGLSRNDATFVDSIHTSALPLEKLGLGFINPVGHVDFYPNGGGFMPECPNITTVQLQDICMLPIILGPYSCSESYLAMFEGCEELVKDVTITATELKEIFINVFCNHFRAIHYYIDSINNYEKYKACPCRSLETCRQGISEPCSEDEVQYMGHRAKPPLSQERQMYTLSTE</sequence>
<evidence type="ECO:0000256" key="5">
    <source>
        <dbReference type="ARBA" id="ARBA00022963"/>
    </source>
</evidence>
<keyword evidence="10" id="KW-1185">Reference proteome</keyword>
<dbReference type="PANTHER" id="PTHR11610:SF165">
    <property type="entry name" value="PANCREATIC LIPASE-RELATED PROTEIN 2"/>
    <property type="match status" value="1"/>
</dbReference>
<reference evidence="9" key="1">
    <citation type="thesis" date="2020" institute="ProQuest LLC" country="789 East Eisenhower Parkway, Ann Arbor, MI, USA">
        <title>Comparative Genomics and Chromosome Evolution.</title>
        <authorList>
            <person name="Mudd A.B."/>
        </authorList>
    </citation>
    <scope>NUCLEOTIDE SEQUENCE</scope>
    <source>
        <strain evidence="9">237g6f4</strain>
        <tissue evidence="9">Blood</tissue>
    </source>
</reference>
<dbReference type="InterPro" id="IPR000734">
    <property type="entry name" value="TAG_lipase"/>
</dbReference>
<evidence type="ECO:0000256" key="6">
    <source>
        <dbReference type="ARBA" id="ARBA00023098"/>
    </source>
</evidence>
<dbReference type="PRINTS" id="PR00821">
    <property type="entry name" value="TAGLIPASE"/>
</dbReference>